<dbReference type="Gene3D" id="1.10.287.130">
    <property type="match status" value="1"/>
</dbReference>
<dbReference type="InterPro" id="IPR011006">
    <property type="entry name" value="CheY-like_superfamily"/>
</dbReference>
<dbReference type="AlphaFoldDB" id="A0AAE9MYK6"/>
<reference evidence="20" key="1">
    <citation type="submission" date="2020-03" db="EMBL/GenBank/DDBJ databases">
        <title>Five strains of Vibrio campbellii isolated from Mariana Trench.</title>
        <authorList>
            <person name="Liang J."/>
            <person name="Zhang X.-H."/>
        </authorList>
    </citation>
    <scope>NUCLEOTIDE SEQUENCE</scope>
    <source>
        <strain evidence="20">LJC014</strain>
    </source>
</reference>
<evidence type="ECO:0000256" key="11">
    <source>
        <dbReference type="ARBA" id="ARBA00022840"/>
    </source>
</evidence>
<feature type="transmembrane region" description="Helical" evidence="17">
    <location>
        <begin position="298"/>
        <end position="319"/>
    </location>
</feature>
<proteinExistence type="predicted"/>
<keyword evidence="13" id="KW-0902">Two-component regulatory system</keyword>
<evidence type="ECO:0000256" key="10">
    <source>
        <dbReference type="ARBA" id="ARBA00022801"/>
    </source>
</evidence>
<dbReference type="CDD" id="cd00082">
    <property type="entry name" value="HisKA"/>
    <property type="match status" value="1"/>
</dbReference>
<dbReference type="InterPro" id="IPR005467">
    <property type="entry name" value="His_kinase_dom"/>
</dbReference>
<dbReference type="PANTHER" id="PTHR45339">
    <property type="entry name" value="HYBRID SIGNAL TRANSDUCTION HISTIDINE KINASE J"/>
    <property type="match status" value="1"/>
</dbReference>
<evidence type="ECO:0000256" key="12">
    <source>
        <dbReference type="ARBA" id="ARBA00022989"/>
    </source>
</evidence>
<evidence type="ECO:0000256" key="7">
    <source>
        <dbReference type="ARBA" id="ARBA00022692"/>
    </source>
</evidence>
<keyword evidence="7 17" id="KW-0812">Transmembrane</keyword>
<dbReference type="Gene3D" id="3.40.50.2300">
    <property type="match status" value="2"/>
</dbReference>
<dbReference type="SMART" id="SM00388">
    <property type="entry name" value="HisKA"/>
    <property type="match status" value="1"/>
</dbReference>
<feature type="coiled-coil region" evidence="16">
    <location>
        <begin position="354"/>
        <end position="395"/>
    </location>
</feature>
<dbReference type="InterPro" id="IPR036890">
    <property type="entry name" value="HATPase_C_sf"/>
</dbReference>
<evidence type="ECO:0000256" key="6">
    <source>
        <dbReference type="ARBA" id="ARBA00022679"/>
    </source>
</evidence>
<dbReference type="Gene3D" id="3.30.565.10">
    <property type="entry name" value="Histidine kinase-like ATPase, C-terminal domain"/>
    <property type="match status" value="1"/>
</dbReference>
<keyword evidence="4" id="KW-1003">Cell membrane</keyword>
<dbReference type="GO" id="GO:0005886">
    <property type="term" value="C:plasma membrane"/>
    <property type="evidence" value="ECO:0007669"/>
    <property type="project" value="UniProtKB-SubCell"/>
</dbReference>
<dbReference type="PROSITE" id="PS50110">
    <property type="entry name" value="RESPONSE_REGULATORY"/>
    <property type="match status" value="2"/>
</dbReference>
<evidence type="ECO:0000256" key="17">
    <source>
        <dbReference type="SAM" id="Phobius"/>
    </source>
</evidence>
<evidence type="ECO:0000256" key="8">
    <source>
        <dbReference type="ARBA" id="ARBA00022741"/>
    </source>
</evidence>
<dbReference type="Pfam" id="PF00072">
    <property type="entry name" value="Response_reg"/>
    <property type="match status" value="2"/>
</dbReference>
<keyword evidence="11" id="KW-0067">ATP-binding</keyword>
<dbReference type="Proteomes" id="UP001058687">
    <property type="component" value="Chromosome 1"/>
</dbReference>
<dbReference type="FunFam" id="3.30.565.10:FF:000010">
    <property type="entry name" value="Sensor histidine kinase RcsC"/>
    <property type="match status" value="1"/>
</dbReference>
<dbReference type="InterPro" id="IPR001789">
    <property type="entry name" value="Sig_transdc_resp-reg_receiver"/>
</dbReference>
<keyword evidence="9" id="KW-0418">Kinase</keyword>
<evidence type="ECO:0000256" key="9">
    <source>
        <dbReference type="ARBA" id="ARBA00022777"/>
    </source>
</evidence>
<dbReference type="SUPFAM" id="SSF55874">
    <property type="entry name" value="ATPase domain of HSP90 chaperone/DNA topoisomerase II/histidine kinase"/>
    <property type="match status" value="1"/>
</dbReference>
<dbReference type="Pfam" id="PF02518">
    <property type="entry name" value="HATPase_c"/>
    <property type="match status" value="1"/>
</dbReference>
<dbReference type="InterPro" id="IPR003594">
    <property type="entry name" value="HATPase_dom"/>
</dbReference>
<dbReference type="GO" id="GO:0005524">
    <property type="term" value="F:ATP binding"/>
    <property type="evidence" value="ECO:0007669"/>
    <property type="project" value="UniProtKB-KW"/>
</dbReference>
<dbReference type="SMART" id="SM00387">
    <property type="entry name" value="HATPase_c"/>
    <property type="match status" value="1"/>
</dbReference>
<keyword evidence="5 15" id="KW-0597">Phosphoprotein</keyword>
<keyword evidence="6" id="KW-0808">Transferase</keyword>
<dbReference type="SMART" id="SM00448">
    <property type="entry name" value="REC"/>
    <property type="match status" value="2"/>
</dbReference>
<evidence type="ECO:0000256" key="15">
    <source>
        <dbReference type="PROSITE-ProRule" id="PRU00169"/>
    </source>
</evidence>
<dbReference type="PANTHER" id="PTHR45339:SF1">
    <property type="entry name" value="HYBRID SIGNAL TRANSDUCTION HISTIDINE KINASE J"/>
    <property type="match status" value="1"/>
</dbReference>
<keyword evidence="8" id="KW-0547">Nucleotide-binding</keyword>
<dbReference type="InterPro" id="IPR036097">
    <property type="entry name" value="HisK_dim/P_sf"/>
</dbReference>
<dbReference type="PROSITE" id="PS50109">
    <property type="entry name" value="HIS_KIN"/>
    <property type="match status" value="1"/>
</dbReference>
<evidence type="ECO:0000256" key="4">
    <source>
        <dbReference type="ARBA" id="ARBA00022475"/>
    </source>
</evidence>
<dbReference type="GO" id="GO:0016787">
    <property type="term" value="F:hydrolase activity"/>
    <property type="evidence" value="ECO:0007669"/>
    <property type="project" value="UniProtKB-KW"/>
</dbReference>
<comment type="catalytic activity">
    <reaction evidence="1">
        <text>ATP + protein L-histidine = ADP + protein N-phospho-L-histidine.</text>
        <dbReference type="EC" id="2.7.13.3"/>
    </reaction>
</comment>
<evidence type="ECO:0000256" key="2">
    <source>
        <dbReference type="ARBA" id="ARBA00004651"/>
    </source>
</evidence>
<feature type="modified residue" description="4-aspartylphosphate" evidence="15">
    <location>
        <position position="984"/>
    </location>
</feature>
<keyword evidence="16" id="KW-0175">Coiled coil</keyword>
<dbReference type="CDD" id="cd17546">
    <property type="entry name" value="REC_hyHK_CKI1_RcsC-like"/>
    <property type="match status" value="2"/>
</dbReference>
<evidence type="ECO:0000256" key="14">
    <source>
        <dbReference type="ARBA" id="ARBA00023136"/>
    </source>
</evidence>
<organism evidence="20 21">
    <name type="scientific">Vibrio campbellii</name>
    <dbReference type="NCBI Taxonomy" id="680"/>
    <lineage>
        <taxon>Bacteria</taxon>
        <taxon>Pseudomonadati</taxon>
        <taxon>Pseudomonadota</taxon>
        <taxon>Gammaproteobacteria</taxon>
        <taxon>Vibrionales</taxon>
        <taxon>Vibrionaceae</taxon>
        <taxon>Vibrio</taxon>
    </lineage>
</organism>
<dbReference type="PRINTS" id="PR00344">
    <property type="entry name" value="BCTRLSENSOR"/>
</dbReference>
<evidence type="ECO:0000256" key="16">
    <source>
        <dbReference type="SAM" id="Coils"/>
    </source>
</evidence>
<keyword evidence="10" id="KW-0378">Hydrolase</keyword>
<evidence type="ECO:0000256" key="5">
    <source>
        <dbReference type="ARBA" id="ARBA00022553"/>
    </source>
</evidence>
<comment type="subcellular location">
    <subcellularLocation>
        <location evidence="2">Cell membrane</location>
        <topology evidence="2">Multi-pass membrane protein</topology>
    </subcellularLocation>
</comment>
<dbReference type="GO" id="GO:0000155">
    <property type="term" value="F:phosphorelay sensor kinase activity"/>
    <property type="evidence" value="ECO:0007669"/>
    <property type="project" value="InterPro"/>
</dbReference>
<dbReference type="Pfam" id="PF00512">
    <property type="entry name" value="HisKA"/>
    <property type="match status" value="1"/>
</dbReference>
<dbReference type="SUPFAM" id="SSF47384">
    <property type="entry name" value="Homodimeric domain of signal transducing histidine kinase"/>
    <property type="match status" value="1"/>
</dbReference>
<gene>
    <name evidence="20" type="ORF">HB761_00570</name>
</gene>
<accession>A0AAE9MYK6</accession>
<feature type="domain" description="Response regulatory" evidence="19">
    <location>
        <begin position="934"/>
        <end position="1054"/>
    </location>
</feature>
<name>A0AAE9MYK6_9VIBR</name>
<evidence type="ECO:0000313" key="21">
    <source>
        <dbReference type="Proteomes" id="UP001058687"/>
    </source>
</evidence>
<feature type="domain" description="Response regulatory" evidence="19">
    <location>
        <begin position="771"/>
        <end position="891"/>
    </location>
</feature>
<dbReference type="SUPFAM" id="SSF52172">
    <property type="entry name" value="CheY-like"/>
    <property type="match status" value="2"/>
</dbReference>
<keyword evidence="14 17" id="KW-0472">Membrane</keyword>
<dbReference type="InterPro" id="IPR004358">
    <property type="entry name" value="Sig_transdc_His_kin-like_C"/>
</dbReference>
<protein>
    <recommendedName>
        <fullName evidence="3">histidine kinase</fullName>
        <ecNumber evidence="3">2.7.13.3</ecNumber>
    </recommendedName>
</protein>
<sequence length="1054" mass="118263">MARSLSWNNLSVKHKLFSLVVLPIALLLFLAGQQVHRLSTQAQDLERTQLFSDYMDNVSFLYNLPNNSDVSDRELEIKSITHSLNNEARRIFADKGLEMADLLSSLEEASLSLTTTTDMNERLDIAEWRADTYKQILLALEKVPFNDATYEIQAHLSALIQIEWLMFWSKEENRLSQYLIYSVEQNQFYDADISSEIESLVKNQQLFLERFVTLNANQQQVELLIDTFTNEVFVLSQEFRSFLFNEEALSTLPEAEVAAGLTALNGRLALLKNVDNDISNQLKADVGQAITIANQQRLMFIGVMSFITIAVISLALRLVRKVTNNLQLVLEFLRRDSYSEESPLRELIKGKDELSKFAQEVERLSYEREQAKVKLTQAKEDAEQAKDDAIKASKAKSSFLANMSHEIRTPLNGVIGISEVLSDTSLTATQKDYVDTIETSSQLLLSLINDILDFSKIESGMLLISPHSTCVRESIYDIASIVSPKAKEKGIDLKVSISRNTPYRLMIDDHRLRQVIMNFMSNAVKFTEKGSVHLSVTTHDVSGANAVMEFSVQDSGIGIDEQQQKNIFEPFAQEDNSTTRQFGGTGLGLAISTQLVELMGGKIQLESEKGHGSRFFFQISPAIVHLGFDPKHAASESQLWLVCEDADMERILRDELSFYQIAVHQSITHLDALPAWISDKERVIVIYNETRPNSAMKNEATFQRLAAQSVHICLVRHLHSDQFDFGENVSAIITQPLLGQRLVKAIESCQVRFSQTALEAAASETSNANNKILVVDDNTVNQKIAGLHLTKAGYEFDLAANGQEAVEMFTKNQYALILMDCMMPVMDGFEATKRIRQLEKEVHRGYRIPIIALTASVVDDDIQKCLDVGMDDYVPKPFKAAVLKDKLSKAVEASKSNVAITPAVSSTISSRINTQSKEMPEEQMTTPLPSRSERILLVEDNTVNQKVASLLLSKAGYQFEIAENGQIALDMFQQDNSFDIILMDCMMPVMDGFEATKEIRAYEKVSGLPKTPIIALTASVVDDDIQRCYDSGMDAYVPKPVRKEKLLHQIESVI</sequence>
<dbReference type="EC" id="2.7.13.3" evidence="3"/>
<dbReference type="InterPro" id="IPR003661">
    <property type="entry name" value="HisK_dim/P_dom"/>
</dbReference>
<dbReference type="FunFam" id="1.10.287.130:FF:000003">
    <property type="entry name" value="Histidine kinase"/>
    <property type="match status" value="1"/>
</dbReference>
<feature type="modified residue" description="4-aspartylphosphate" evidence="15">
    <location>
        <position position="820"/>
    </location>
</feature>
<evidence type="ECO:0000259" key="18">
    <source>
        <dbReference type="PROSITE" id="PS50109"/>
    </source>
</evidence>
<dbReference type="EMBL" id="CP050467">
    <property type="protein sequence ID" value="UTZ25367.1"/>
    <property type="molecule type" value="Genomic_DNA"/>
</dbReference>
<evidence type="ECO:0000256" key="1">
    <source>
        <dbReference type="ARBA" id="ARBA00000085"/>
    </source>
</evidence>
<evidence type="ECO:0000256" key="3">
    <source>
        <dbReference type="ARBA" id="ARBA00012438"/>
    </source>
</evidence>
<evidence type="ECO:0000313" key="20">
    <source>
        <dbReference type="EMBL" id="UTZ25367.1"/>
    </source>
</evidence>
<dbReference type="CDD" id="cd16922">
    <property type="entry name" value="HATPase_EvgS-ArcB-TorS-like"/>
    <property type="match status" value="1"/>
</dbReference>
<feature type="domain" description="Histidine kinase" evidence="18">
    <location>
        <begin position="402"/>
        <end position="623"/>
    </location>
</feature>
<evidence type="ECO:0000256" key="13">
    <source>
        <dbReference type="ARBA" id="ARBA00023012"/>
    </source>
</evidence>
<keyword evidence="12 17" id="KW-1133">Transmembrane helix</keyword>
<evidence type="ECO:0000259" key="19">
    <source>
        <dbReference type="PROSITE" id="PS50110"/>
    </source>
</evidence>